<dbReference type="Pfam" id="PF12802">
    <property type="entry name" value="MarR_2"/>
    <property type="match status" value="1"/>
</dbReference>
<proteinExistence type="predicted"/>
<dbReference type="AlphaFoldDB" id="A0A933L0K4"/>
<sequence length="138" mass="15280">MADDFSQCMVSNSRMAARAITRRYDAYLRPYGMTATQLSLMGAIRMLPGLTVSALAEARGFDRTTLTRNLDKLEERGLVVSMELQRGNGRLAAITGAGDGLLDQLLPLWREAQADLRTELSPETFDDSIKTLKRLAKV</sequence>
<dbReference type="Gene3D" id="1.10.10.10">
    <property type="entry name" value="Winged helix-like DNA-binding domain superfamily/Winged helix DNA-binding domain"/>
    <property type="match status" value="1"/>
</dbReference>
<evidence type="ECO:0000313" key="2">
    <source>
        <dbReference type="EMBL" id="MBI4920538.1"/>
    </source>
</evidence>
<dbReference type="InterPro" id="IPR036388">
    <property type="entry name" value="WH-like_DNA-bd_sf"/>
</dbReference>
<comment type="caution">
    <text evidence="2">The sequence shown here is derived from an EMBL/GenBank/DDBJ whole genome shotgun (WGS) entry which is preliminary data.</text>
</comment>
<feature type="domain" description="HTH marR-type" evidence="1">
    <location>
        <begin position="6"/>
        <end position="138"/>
    </location>
</feature>
<dbReference type="InterPro" id="IPR039422">
    <property type="entry name" value="MarR/SlyA-like"/>
</dbReference>
<dbReference type="SUPFAM" id="SSF46785">
    <property type="entry name" value="Winged helix' DNA-binding domain"/>
    <property type="match status" value="1"/>
</dbReference>
<dbReference type="PANTHER" id="PTHR33164:SF105">
    <property type="entry name" value="TRANSCRIPTIONAL REPRESSOR PROTEIN-RELATED"/>
    <property type="match status" value="1"/>
</dbReference>
<dbReference type="InterPro" id="IPR000835">
    <property type="entry name" value="HTH_MarR-typ"/>
</dbReference>
<dbReference type="EMBL" id="JACRAF010000005">
    <property type="protein sequence ID" value="MBI4920538.1"/>
    <property type="molecule type" value="Genomic_DNA"/>
</dbReference>
<accession>A0A933L0K4</accession>
<dbReference type="GO" id="GO:0006950">
    <property type="term" value="P:response to stress"/>
    <property type="evidence" value="ECO:0007669"/>
    <property type="project" value="TreeGrafter"/>
</dbReference>
<dbReference type="SMART" id="SM00347">
    <property type="entry name" value="HTH_MARR"/>
    <property type="match status" value="1"/>
</dbReference>
<dbReference type="GO" id="GO:0003700">
    <property type="term" value="F:DNA-binding transcription factor activity"/>
    <property type="evidence" value="ECO:0007669"/>
    <property type="project" value="InterPro"/>
</dbReference>
<dbReference type="PROSITE" id="PS50995">
    <property type="entry name" value="HTH_MARR_2"/>
    <property type="match status" value="1"/>
</dbReference>
<gene>
    <name evidence="2" type="ORF">HY834_02220</name>
</gene>
<evidence type="ECO:0000313" key="3">
    <source>
        <dbReference type="Proteomes" id="UP000782610"/>
    </source>
</evidence>
<dbReference type="InterPro" id="IPR036390">
    <property type="entry name" value="WH_DNA-bd_sf"/>
</dbReference>
<organism evidence="2 3">
    <name type="scientific">Devosia nanyangense</name>
    <dbReference type="NCBI Taxonomy" id="1228055"/>
    <lineage>
        <taxon>Bacteria</taxon>
        <taxon>Pseudomonadati</taxon>
        <taxon>Pseudomonadota</taxon>
        <taxon>Alphaproteobacteria</taxon>
        <taxon>Hyphomicrobiales</taxon>
        <taxon>Devosiaceae</taxon>
        <taxon>Devosia</taxon>
    </lineage>
</organism>
<evidence type="ECO:0000259" key="1">
    <source>
        <dbReference type="PROSITE" id="PS50995"/>
    </source>
</evidence>
<dbReference type="PANTHER" id="PTHR33164">
    <property type="entry name" value="TRANSCRIPTIONAL REGULATOR, MARR FAMILY"/>
    <property type="match status" value="1"/>
</dbReference>
<reference evidence="2" key="1">
    <citation type="submission" date="2020-07" db="EMBL/GenBank/DDBJ databases">
        <title>Huge and variable diversity of episymbiotic CPR bacteria and DPANN archaea in groundwater ecosystems.</title>
        <authorList>
            <person name="He C.Y."/>
            <person name="Keren R."/>
            <person name="Whittaker M."/>
            <person name="Farag I.F."/>
            <person name="Doudna J."/>
            <person name="Cate J.H.D."/>
            <person name="Banfield J.F."/>
        </authorList>
    </citation>
    <scope>NUCLEOTIDE SEQUENCE</scope>
    <source>
        <strain evidence="2">NC_groundwater_1586_Pr3_B-0.1um_66_15</strain>
    </source>
</reference>
<dbReference type="Proteomes" id="UP000782610">
    <property type="component" value="Unassembled WGS sequence"/>
</dbReference>
<protein>
    <submittedName>
        <fullName evidence="2">MarR family transcriptional regulator</fullName>
    </submittedName>
</protein>
<name>A0A933L0K4_9HYPH</name>